<feature type="signal peptide" evidence="2">
    <location>
        <begin position="1"/>
        <end position="20"/>
    </location>
</feature>
<evidence type="ECO:0008006" key="5">
    <source>
        <dbReference type="Google" id="ProtNLM"/>
    </source>
</evidence>
<name>A0AA40API0_9PEZI</name>
<dbReference type="EMBL" id="JAUKUA010000003">
    <property type="protein sequence ID" value="KAK0719626.1"/>
    <property type="molecule type" value="Genomic_DNA"/>
</dbReference>
<comment type="caution">
    <text evidence="3">The sequence shown here is derived from an EMBL/GenBank/DDBJ whole genome shotgun (WGS) entry which is preliminary data.</text>
</comment>
<feature type="region of interest" description="Disordered" evidence="1">
    <location>
        <begin position="25"/>
        <end position="72"/>
    </location>
</feature>
<feature type="compositionally biased region" description="Low complexity" evidence="1">
    <location>
        <begin position="48"/>
        <end position="65"/>
    </location>
</feature>
<gene>
    <name evidence="3" type="ORF">B0H67DRAFT_573604</name>
</gene>
<dbReference type="AlphaFoldDB" id="A0AA40API0"/>
<evidence type="ECO:0000256" key="1">
    <source>
        <dbReference type="SAM" id="MobiDB-lite"/>
    </source>
</evidence>
<sequence>MVKLPLNVKWLALTSPLAFSFNLLGGRAGRPSAQTPPSPLPTDSRFDQPFQPGFQQGPGPHPLFQTHPGGRRASQPSVCARLFVMCVQSVHGQRE</sequence>
<evidence type="ECO:0000313" key="4">
    <source>
        <dbReference type="Proteomes" id="UP001172102"/>
    </source>
</evidence>
<evidence type="ECO:0000313" key="3">
    <source>
        <dbReference type="EMBL" id="KAK0719626.1"/>
    </source>
</evidence>
<dbReference type="Proteomes" id="UP001172102">
    <property type="component" value="Unassembled WGS sequence"/>
</dbReference>
<reference evidence="3" key="1">
    <citation type="submission" date="2023-06" db="EMBL/GenBank/DDBJ databases">
        <title>Genome-scale phylogeny and comparative genomics of the fungal order Sordariales.</title>
        <authorList>
            <consortium name="Lawrence Berkeley National Laboratory"/>
            <person name="Hensen N."/>
            <person name="Bonometti L."/>
            <person name="Westerberg I."/>
            <person name="Brannstrom I.O."/>
            <person name="Guillou S."/>
            <person name="Cros-Aarteil S."/>
            <person name="Calhoun S."/>
            <person name="Haridas S."/>
            <person name="Kuo A."/>
            <person name="Mondo S."/>
            <person name="Pangilinan J."/>
            <person name="Riley R."/>
            <person name="Labutti K."/>
            <person name="Andreopoulos B."/>
            <person name="Lipzen A."/>
            <person name="Chen C."/>
            <person name="Yanf M."/>
            <person name="Daum C."/>
            <person name="Ng V."/>
            <person name="Clum A."/>
            <person name="Steindorff A."/>
            <person name="Ohm R."/>
            <person name="Martin F."/>
            <person name="Silar P."/>
            <person name="Natvig D."/>
            <person name="Lalanne C."/>
            <person name="Gautier V."/>
            <person name="Ament-Velasquez S.L."/>
            <person name="Kruys A."/>
            <person name="Hutchinson M.I."/>
            <person name="Powell A.J."/>
            <person name="Barry K."/>
            <person name="Miller A.N."/>
            <person name="Grigoriev I.V."/>
            <person name="Debuchy R."/>
            <person name="Gladieux P."/>
            <person name="Thoren M.H."/>
            <person name="Johannesson H."/>
        </authorList>
    </citation>
    <scope>NUCLEOTIDE SEQUENCE</scope>
    <source>
        <strain evidence="3">SMH4607-1</strain>
    </source>
</reference>
<organism evidence="3 4">
    <name type="scientific">Lasiosphaeris hirsuta</name>
    <dbReference type="NCBI Taxonomy" id="260670"/>
    <lineage>
        <taxon>Eukaryota</taxon>
        <taxon>Fungi</taxon>
        <taxon>Dikarya</taxon>
        <taxon>Ascomycota</taxon>
        <taxon>Pezizomycotina</taxon>
        <taxon>Sordariomycetes</taxon>
        <taxon>Sordariomycetidae</taxon>
        <taxon>Sordariales</taxon>
        <taxon>Lasiosphaeriaceae</taxon>
        <taxon>Lasiosphaeris</taxon>
    </lineage>
</organism>
<keyword evidence="2" id="KW-0732">Signal</keyword>
<accession>A0AA40API0</accession>
<proteinExistence type="predicted"/>
<protein>
    <recommendedName>
        <fullName evidence="5">Secreted protein</fullName>
    </recommendedName>
</protein>
<evidence type="ECO:0000256" key="2">
    <source>
        <dbReference type="SAM" id="SignalP"/>
    </source>
</evidence>
<feature type="chain" id="PRO_5041298918" description="Secreted protein" evidence="2">
    <location>
        <begin position="21"/>
        <end position="95"/>
    </location>
</feature>
<keyword evidence="4" id="KW-1185">Reference proteome</keyword>